<dbReference type="STRING" id="743719.PaelaDRAFT_2391"/>
<dbReference type="OrthoDB" id="2184390at2"/>
<evidence type="ECO:0000313" key="2">
    <source>
        <dbReference type="Proteomes" id="UP000003891"/>
    </source>
</evidence>
<evidence type="ECO:0008006" key="3">
    <source>
        <dbReference type="Google" id="ProtNLM"/>
    </source>
</evidence>
<dbReference type="AlphaFoldDB" id="G4HEI0"/>
<dbReference type="EMBL" id="AGIP01000004">
    <property type="protein sequence ID" value="EHB65249.1"/>
    <property type="molecule type" value="Genomic_DNA"/>
</dbReference>
<dbReference type="Proteomes" id="UP000003891">
    <property type="component" value="Unassembled WGS sequence"/>
</dbReference>
<sequence>MEKQEIARIAAETALEFYKKEQERQNRLKRDRRLRNTKLLLRNYRKFKVHCRENLKELEELKDLDSLEYLDVEELAIEAIIKNKERTAAMVRYVDRMLEIYRILSEKSRKPEDLRRFKILYDLYISDQEKTVDELSDCHKIDKRSVYRDINKACEALSSLIFGVDGLRLIS</sequence>
<gene>
    <name evidence="1" type="ORF">PaelaDRAFT_2391</name>
</gene>
<dbReference type="PATRIC" id="fig|743719.3.peg.2413"/>
<protein>
    <recommendedName>
        <fullName evidence="3">Helix-turn-helix type 11 domain-containing protein</fullName>
    </recommendedName>
</protein>
<organism evidence="1 2">
    <name type="scientific">Paenibacillus lactis 154</name>
    <dbReference type="NCBI Taxonomy" id="743719"/>
    <lineage>
        <taxon>Bacteria</taxon>
        <taxon>Bacillati</taxon>
        <taxon>Bacillota</taxon>
        <taxon>Bacilli</taxon>
        <taxon>Bacillales</taxon>
        <taxon>Paenibacillaceae</taxon>
        <taxon>Paenibacillus</taxon>
    </lineage>
</organism>
<reference evidence="1 2" key="1">
    <citation type="submission" date="2011-09" db="EMBL/GenBank/DDBJ databases">
        <title>The draft genome of Paenibacillus lactis 154.</title>
        <authorList>
            <consortium name="US DOE Joint Genome Institute (JGI-PGF)"/>
            <person name="Lucas S."/>
            <person name="Han J."/>
            <person name="Lapidus A."/>
            <person name="Cheng J.-F."/>
            <person name="Goodwin L."/>
            <person name="Pitluck S."/>
            <person name="Peters L."/>
            <person name="Land M.L."/>
            <person name="Hauser L."/>
            <person name="Siebers A."/>
            <person name="Thelen M."/>
            <person name="Hugenholtz P."/>
            <person name="Allgaier M."/>
            <person name="Woyke T.J."/>
        </authorList>
    </citation>
    <scope>NUCLEOTIDE SEQUENCE [LARGE SCALE GENOMIC DNA]</scope>
    <source>
        <strain evidence="1 2">154</strain>
    </source>
</reference>
<dbReference type="eggNOG" id="ENOG5033CK8">
    <property type="taxonomic scope" value="Bacteria"/>
</dbReference>
<name>G4HEI0_9BACL</name>
<proteinExistence type="predicted"/>
<evidence type="ECO:0000313" key="1">
    <source>
        <dbReference type="EMBL" id="EHB65249.1"/>
    </source>
</evidence>
<accession>G4HEI0</accession>
<dbReference type="RefSeq" id="WP_007129563.1">
    <property type="nucleotide sequence ID" value="NZ_AGIP01000004.1"/>
</dbReference>